<dbReference type="Proteomes" id="UP001054945">
    <property type="component" value="Unassembled WGS sequence"/>
</dbReference>
<gene>
    <name evidence="1" type="ORF">CEXT_79061</name>
</gene>
<keyword evidence="2" id="KW-1185">Reference proteome</keyword>
<accession>A0AAV4PM74</accession>
<dbReference type="EMBL" id="BPLR01004940">
    <property type="protein sequence ID" value="GIX98657.1"/>
    <property type="molecule type" value="Genomic_DNA"/>
</dbReference>
<proteinExistence type="predicted"/>
<dbReference type="AlphaFoldDB" id="A0AAV4PM74"/>
<evidence type="ECO:0000313" key="2">
    <source>
        <dbReference type="Proteomes" id="UP001054945"/>
    </source>
</evidence>
<protein>
    <submittedName>
        <fullName evidence="1">Uncharacterized protein</fullName>
    </submittedName>
</protein>
<evidence type="ECO:0000313" key="1">
    <source>
        <dbReference type="EMBL" id="GIX98657.1"/>
    </source>
</evidence>
<name>A0AAV4PM74_CAEEX</name>
<organism evidence="1 2">
    <name type="scientific">Caerostris extrusa</name>
    <name type="common">Bark spider</name>
    <name type="synonym">Caerostris bankana</name>
    <dbReference type="NCBI Taxonomy" id="172846"/>
    <lineage>
        <taxon>Eukaryota</taxon>
        <taxon>Metazoa</taxon>
        <taxon>Ecdysozoa</taxon>
        <taxon>Arthropoda</taxon>
        <taxon>Chelicerata</taxon>
        <taxon>Arachnida</taxon>
        <taxon>Araneae</taxon>
        <taxon>Araneomorphae</taxon>
        <taxon>Entelegynae</taxon>
        <taxon>Araneoidea</taxon>
        <taxon>Araneidae</taxon>
        <taxon>Caerostris</taxon>
    </lineage>
</organism>
<reference evidence="1 2" key="1">
    <citation type="submission" date="2021-06" db="EMBL/GenBank/DDBJ databases">
        <title>Caerostris extrusa draft genome.</title>
        <authorList>
            <person name="Kono N."/>
            <person name="Arakawa K."/>
        </authorList>
    </citation>
    <scope>NUCLEOTIDE SEQUENCE [LARGE SCALE GENOMIC DNA]</scope>
</reference>
<comment type="caution">
    <text evidence="1">The sequence shown here is derived from an EMBL/GenBank/DDBJ whole genome shotgun (WGS) entry which is preliminary data.</text>
</comment>
<sequence length="118" mass="13425">MSLDAPERQKGMNMEQFSSVLQRLANFGNKMGTEDSDVYETTQLNSTQSTKQSLSHYLHHSGSRMRSKTFDIGEINPLNEGDIKSSAFSAHHVLFHPLEHLPSPLEQNRIPGVWENHY</sequence>